<name>A0A7V3ZS16_UNCW3</name>
<evidence type="ECO:0008006" key="2">
    <source>
        <dbReference type="Google" id="ProtNLM"/>
    </source>
</evidence>
<reference evidence="1" key="1">
    <citation type="journal article" date="2020" name="mSystems">
        <title>Genome- and Community-Level Interaction Insights into Carbon Utilization and Element Cycling Functions of Hydrothermarchaeota in Hydrothermal Sediment.</title>
        <authorList>
            <person name="Zhou Z."/>
            <person name="Liu Y."/>
            <person name="Xu W."/>
            <person name="Pan J."/>
            <person name="Luo Z.H."/>
            <person name="Li M."/>
        </authorList>
    </citation>
    <scope>NUCLEOTIDE SEQUENCE [LARGE SCALE GENOMIC DNA]</scope>
    <source>
        <strain evidence="1">SpSt-695</strain>
    </source>
</reference>
<dbReference type="AlphaFoldDB" id="A0A7V3ZS16"/>
<evidence type="ECO:0000313" key="1">
    <source>
        <dbReference type="EMBL" id="HGK53406.1"/>
    </source>
</evidence>
<dbReference type="InterPro" id="IPR019117">
    <property type="entry name" value="CRISPR-assoc_protein_Cmr3"/>
</dbReference>
<dbReference type="EMBL" id="DTDP01000003">
    <property type="protein sequence ID" value="HGK53406.1"/>
    <property type="molecule type" value="Genomic_DNA"/>
</dbReference>
<gene>
    <name evidence="1" type="ORF">ENU72_00070</name>
</gene>
<comment type="caution">
    <text evidence="1">The sequence shown here is derived from an EMBL/GenBank/DDBJ whole genome shotgun (WGS) entry which is preliminary data.</text>
</comment>
<protein>
    <recommendedName>
        <fullName evidence="2">Type III-B CRISPR module-associated protein Cmr3</fullName>
    </recommendedName>
</protein>
<sequence>MWIKISPNDTLFFRSGRPFSMGSETWADSIFPPYPSTIYGALRTFLIFERGSLEDFKFKNDKYNDKYKDIGKPNTKGNMNIIGPIIYNSKYDLSFFPVPFDLVLKKEINKQENMLKQLKKVCKPKILYTDYPLEDILIYQ</sequence>
<organism evidence="1">
    <name type="scientific">candidate division WOR-3 bacterium</name>
    <dbReference type="NCBI Taxonomy" id="2052148"/>
    <lineage>
        <taxon>Bacteria</taxon>
        <taxon>Bacteria division WOR-3</taxon>
    </lineage>
</organism>
<accession>A0A7V3ZS16</accession>
<dbReference type="Pfam" id="PF09700">
    <property type="entry name" value="Cas_Cmr3"/>
    <property type="match status" value="1"/>
</dbReference>
<proteinExistence type="predicted"/>
<dbReference type="Gene3D" id="3.30.70.2940">
    <property type="match status" value="1"/>
</dbReference>